<sequence length="279" mass="28922">MQGRVVLITGAARGIGLATAEAFAASGATVAIGDIDGDLASRSAAALAARTDATVVGVRVDVTDRESFAGFFAEAETLVGAADILINNAGIMPTGYFVDESPGLTDRQIDINVRGVTNGSRLAATRFLERGTGHIVNIASVAAITAEAGLATYCGTKHFVLGFTEALRRELHPHGVGVTVVLPGFINTELSAGTVVPRWAHALACREPEDVAAGIVAAVRADSSRVTVPASLGLLIKSMALLPERASHAIQHALNFDTTMTGADPEQRAAYHRRITGTQ</sequence>
<evidence type="ECO:0000313" key="5">
    <source>
        <dbReference type="EMBL" id="KAA0021289.1"/>
    </source>
</evidence>
<evidence type="ECO:0000256" key="1">
    <source>
        <dbReference type="ARBA" id="ARBA00006484"/>
    </source>
</evidence>
<dbReference type="SMART" id="SM00822">
    <property type="entry name" value="PKS_KR"/>
    <property type="match status" value="1"/>
</dbReference>
<evidence type="ECO:0000313" key="6">
    <source>
        <dbReference type="Proteomes" id="UP000322244"/>
    </source>
</evidence>
<dbReference type="PROSITE" id="PS00061">
    <property type="entry name" value="ADH_SHORT"/>
    <property type="match status" value="1"/>
</dbReference>
<dbReference type="PRINTS" id="PR00081">
    <property type="entry name" value="GDHRDH"/>
</dbReference>
<dbReference type="PRINTS" id="PR00080">
    <property type="entry name" value="SDRFAMILY"/>
</dbReference>
<keyword evidence="6" id="KW-1185">Reference proteome</keyword>
<dbReference type="InterPro" id="IPR057326">
    <property type="entry name" value="KR_dom"/>
</dbReference>
<organism evidence="5 6">
    <name type="scientific">Antrihabitans cavernicola</name>
    <dbReference type="NCBI Taxonomy" id="2495913"/>
    <lineage>
        <taxon>Bacteria</taxon>
        <taxon>Bacillati</taxon>
        <taxon>Actinomycetota</taxon>
        <taxon>Actinomycetes</taxon>
        <taxon>Mycobacteriales</taxon>
        <taxon>Nocardiaceae</taxon>
        <taxon>Antrihabitans</taxon>
    </lineage>
</organism>
<dbReference type="SUPFAM" id="SSF51735">
    <property type="entry name" value="NAD(P)-binding Rossmann-fold domains"/>
    <property type="match status" value="1"/>
</dbReference>
<evidence type="ECO:0000259" key="4">
    <source>
        <dbReference type="SMART" id="SM00822"/>
    </source>
</evidence>
<comment type="caution">
    <text evidence="5">The sequence shown here is derived from an EMBL/GenBank/DDBJ whole genome shotgun (WGS) entry which is preliminary data.</text>
</comment>
<evidence type="ECO:0000256" key="3">
    <source>
        <dbReference type="RuleBase" id="RU000363"/>
    </source>
</evidence>
<dbReference type="AlphaFoldDB" id="A0A5A7S7W1"/>
<dbReference type="InterPro" id="IPR020904">
    <property type="entry name" value="Sc_DH/Rdtase_CS"/>
</dbReference>
<proteinExistence type="inferred from homology"/>
<accession>A0A5A7S7W1</accession>
<dbReference type="Pfam" id="PF00106">
    <property type="entry name" value="adh_short"/>
    <property type="match status" value="1"/>
</dbReference>
<keyword evidence="2" id="KW-0560">Oxidoreductase</keyword>
<feature type="domain" description="Ketoreductase" evidence="4">
    <location>
        <begin position="4"/>
        <end position="189"/>
    </location>
</feature>
<name>A0A5A7S7W1_9NOCA</name>
<dbReference type="Proteomes" id="UP000322244">
    <property type="component" value="Unassembled WGS sequence"/>
</dbReference>
<dbReference type="Gene3D" id="3.40.50.720">
    <property type="entry name" value="NAD(P)-binding Rossmann-like Domain"/>
    <property type="match status" value="1"/>
</dbReference>
<reference evidence="5 6" key="1">
    <citation type="submission" date="2019-07" db="EMBL/GenBank/DDBJ databases">
        <title>Rhodococcus cavernicolus sp. nov., isolated from a cave.</title>
        <authorList>
            <person name="Lee S.D."/>
        </authorList>
    </citation>
    <scope>NUCLEOTIDE SEQUENCE [LARGE SCALE GENOMIC DNA]</scope>
    <source>
        <strain evidence="5 6">C1-24</strain>
    </source>
</reference>
<dbReference type="OrthoDB" id="9775296at2"/>
<dbReference type="GO" id="GO:0016616">
    <property type="term" value="F:oxidoreductase activity, acting on the CH-OH group of donors, NAD or NADP as acceptor"/>
    <property type="evidence" value="ECO:0007669"/>
    <property type="project" value="TreeGrafter"/>
</dbReference>
<comment type="similarity">
    <text evidence="1 3">Belongs to the short-chain dehydrogenases/reductases (SDR) family.</text>
</comment>
<dbReference type="InterPro" id="IPR002347">
    <property type="entry name" value="SDR_fam"/>
</dbReference>
<gene>
    <name evidence="5" type="ORF">FOY51_20215</name>
</gene>
<dbReference type="InterPro" id="IPR036291">
    <property type="entry name" value="NAD(P)-bd_dom_sf"/>
</dbReference>
<dbReference type="PANTHER" id="PTHR24322:SF736">
    <property type="entry name" value="RETINOL DEHYDROGENASE 10"/>
    <property type="match status" value="1"/>
</dbReference>
<protein>
    <submittedName>
        <fullName evidence="5">SDR family oxidoreductase</fullName>
    </submittedName>
</protein>
<dbReference type="EMBL" id="VLNY01000011">
    <property type="protein sequence ID" value="KAA0021289.1"/>
    <property type="molecule type" value="Genomic_DNA"/>
</dbReference>
<evidence type="ECO:0000256" key="2">
    <source>
        <dbReference type="ARBA" id="ARBA00023002"/>
    </source>
</evidence>
<dbReference type="PANTHER" id="PTHR24322">
    <property type="entry name" value="PKSB"/>
    <property type="match status" value="1"/>
</dbReference>
<dbReference type="CDD" id="cd05233">
    <property type="entry name" value="SDR_c"/>
    <property type="match status" value="1"/>
</dbReference>
<dbReference type="NCBIfam" id="NF005878">
    <property type="entry name" value="PRK07825.1"/>
    <property type="match status" value="1"/>
</dbReference>